<evidence type="ECO:0000313" key="1">
    <source>
        <dbReference type="EMBL" id="GGL07770.1"/>
    </source>
</evidence>
<accession>A0A8J3C2D4</accession>
<keyword evidence="2" id="KW-1185">Reference proteome</keyword>
<dbReference type="InterPro" id="IPR029058">
    <property type="entry name" value="AB_hydrolase_fold"/>
</dbReference>
<comment type="caution">
    <text evidence="1">The sequence shown here is derived from an EMBL/GenBank/DDBJ whole genome shotgun (WGS) entry which is preliminary data.</text>
</comment>
<evidence type="ECO:0000313" key="2">
    <source>
        <dbReference type="Proteomes" id="UP000656042"/>
    </source>
</evidence>
<dbReference type="EMBL" id="BMMX01000028">
    <property type="protein sequence ID" value="GGL07770.1"/>
    <property type="molecule type" value="Genomic_DNA"/>
</dbReference>
<dbReference type="InterPro" id="IPR050583">
    <property type="entry name" value="Mycobacterial_A85_antigen"/>
</dbReference>
<dbReference type="AlphaFoldDB" id="A0A8J3C2D4"/>
<proteinExistence type="predicted"/>
<gene>
    <name evidence="1" type="ORF">GCM10012284_47710</name>
</gene>
<dbReference type="SUPFAM" id="SSF53474">
    <property type="entry name" value="alpha/beta-Hydrolases"/>
    <property type="match status" value="1"/>
</dbReference>
<dbReference type="PANTHER" id="PTHR48098:SF1">
    <property type="entry name" value="DIACYLGLYCEROL ACYLTRANSFERASE_MYCOLYLTRANSFERASE AG85A"/>
    <property type="match status" value="1"/>
</dbReference>
<dbReference type="GO" id="GO:0016747">
    <property type="term" value="F:acyltransferase activity, transferring groups other than amino-acyl groups"/>
    <property type="evidence" value="ECO:0007669"/>
    <property type="project" value="TreeGrafter"/>
</dbReference>
<reference evidence="1" key="2">
    <citation type="submission" date="2020-09" db="EMBL/GenBank/DDBJ databases">
        <authorList>
            <person name="Sun Q."/>
            <person name="Zhou Y."/>
        </authorList>
    </citation>
    <scope>NUCLEOTIDE SEQUENCE</scope>
    <source>
        <strain evidence="1">CGMCC 4.7299</strain>
    </source>
</reference>
<name>A0A8J3C2D4_9ACTN</name>
<dbReference type="Proteomes" id="UP000656042">
    <property type="component" value="Unassembled WGS sequence"/>
</dbReference>
<dbReference type="InterPro" id="IPR000801">
    <property type="entry name" value="Esterase-like"/>
</dbReference>
<organism evidence="1 2">
    <name type="scientific">Mangrovihabitans endophyticus</name>
    <dbReference type="NCBI Taxonomy" id="1751298"/>
    <lineage>
        <taxon>Bacteria</taxon>
        <taxon>Bacillati</taxon>
        <taxon>Actinomycetota</taxon>
        <taxon>Actinomycetes</taxon>
        <taxon>Micromonosporales</taxon>
        <taxon>Micromonosporaceae</taxon>
        <taxon>Mangrovihabitans</taxon>
    </lineage>
</organism>
<reference evidence="1" key="1">
    <citation type="journal article" date="2014" name="Int. J. Syst. Evol. Microbiol.">
        <title>Complete genome sequence of Corynebacterium casei LMG S-19264T (=DSM 44701T), isolated from a smear-ripened cheese.</title>
        <authorList>
            <consortium name="US DOE Joint Genome Institute (JGI-PGF)"/>
            <person name="Walter F."/>
            <person name="Albersmeier A."/>
            <person name="Kalinowski J."/>
            <person name="Ruckert C."/>
        </authorList>
    </citation>
    <scope>NUCLEOTIDE SEQUENCE</scope>
    <source>
        <strain evidence="1">CGMCC 4.7299</strain>
    </source>
</reference>
<dbReference type="PANTHER" id="PTHR48098">
    <property type="entry name" value="ENTEROCHELIN ESTERASE-RELATED"/>
    <property type="match status" value="1"/>
</dbReference>
<sequence length="244" mass="25481">MLAGGAAAAMVVGAVAGREWLGHGPGRVLPDVPAGDERLETRRSAARGVQVDFWTAVPAGHGDGRGLPVCLVLHGASATAADFPGFGFARYLTAAVRAGAAPFVLAGATGGVPHNQRMWRAEVPVWCGQRGFDTSRTAVWGWSMGGHGALSLAVSRPQAFRGVAAFAPAVRRGDDVFDGADRLRDVPVRLWCGLGDGFADNVWSLERALPDARASYGRGGHNFDYWSACLPAAFAFLGGVLTRA</sequence>
<dbReference type="Gene3D" id="3.40.50.1820">
    <property type="entry name" value="alpha/beta hydrolase"/>
    <property type="match status" value="1"/>
</dbReference>
<protein>
    <submittedName>
        <fullName evidence="1">Esterase</fullName>
    </submittedName>
</protein>
<dbReference type="Pfam" id="PF00756">
    <property type="entry name" value="Esterase"/>
    <property type="match status" value="1"/>
</dbReference>